<feature type="compositionally biased region" description="Basic and acidic residues" evidence="1">
    <location>
        <begin position="182"/>
        <end position="193"/>
    </location>
</feature>
<gene>
    <name evidence="2" type="ORF">PCOR1329_LOCUS32825</name>
</gene>
<comment type="caution">
    <text evidence="2">The sequence shown here is derived from an EMBL/GenBank/DDBJ whole genome shotgun (WGS) entry which is preliminary data.</text>
</comment>
<keyword evidence="3" id="KW-1185">Reference proteome</keyword>
<sequence>MMIVARVEIPSLPPTPRKSLRSTAHLREERGLLRAHTRDDYFENHYAMMTSRSAHPLRGHLRHCARRATGCPNTNRHETESHCRETGFAFGSRRVRDAREGEARPCESSCTTKRGRGGGIDKEQRKAIRAGGSCSQRHTAADWHGAPGSEVACRASTRTSRARKSSASAAHGGPRTTLLLRLKREEDRGAAAQ</sequence>
<name>A0ABN9SUU6_9DINO</name>
<feature type="region of interest" description="Disordered" evidence="1">
    <location>
        <begin position="128"/>
        <end position="193"/>
    </location>
</feature>
<reference evidence="2" key="1">
    <citation type="submission" date="2023-10" db="EMBL/GenBank/DDBJ databases">
        <authorList>
            <person name="Chen Y."/>
            <person name="Shah S."/>
            <person name="Dougan E. K."/>
            <person name="Thang M."/>
            <person name="Chan C."/>
        </authorList>
    </citation>
    <scope>NUCLEOTIDE SEQUENCE [LARGE SCALE GENOMIC DNA]</scope>
</reference>
<protein>
    <submittedName>
        <fullName evidence="2">Uncharacterized protein</fullName>
    </submittedName>
</protein>
<evidence type="ECO:0000256" key="1">
    <source>
        <dbReference type="SAM" id="MobiDB-lite"/>
    </source>
</evidence>
<evidence type="ECO:0000313" key="3">
    <source>
        <dbReference type="Proteomes" id="UP001189429"/>
    </source>
</evidence>
<organism evidence="2 3">
    <name type="scientific">Prorocentrum cordatum</name>
    <dbReference type="NCBI Taxonomy" id="2364126"/>
    <lineage>
        <taxon>Eukaryota</taxon>
        <taxon>Sar</taxon>
        <taxon>Alveolata</taxon>
        <taxon>Dinophyceae</taxon>
        <taxon>Prorocentrales</taxon>
        <taxon>Prorocentraceae</taxon>
        <taxon>Prorocentrum</taxon>
    </lineage>
</organism>
<evidence type="ECO:0000313" key="2">
    <source>
        <dbReference type="EMBL" id="CAK0836283.1"/>
    </source>
</evidence>
<accession>A0ABN9SUU6</accession>
<proteinExistence type="predicted"/>
<dbReference type="Proteomes" id="UP001189429">
    <property type="component" value="Unassembled WGS sequence"/>
</dbReference>
<feature type="compositionally biased region" description="Low complexity" evidence="1">
    <location>
        <begin position="154"/>
        <end position="180"/>
    </location>
</feature>
<dbReference type="EMBL" id="CAUYUJ010013470">
    <property type="protein sequence ID" value="CAK0836283.1"/>
    <property type="molecule type" value="Genomic_DNA"/>
</dbReference>